<comment type="caution">
    <text evidence="2">The sequence shown here is derived from an EMBL/GenBank/DDBJ whole genome shotgun (WGS) entry which is preliminary data.</text>
</comment>
<name>A0A9P8A4A3_MORAP</name>
<reference evidence="2" key="1">
    <citation type="submission" date="2021-07" db="EMBL/GenBank/DDBJ databases">
        <title>Draft genome of Mortierella alpina, strain LL118, isolated from an aspen leaf litter sample.</title>
        <authorList>
            <person name="Yang S."/>
            <person name="Vinatzer B.A."/>
        </authorList>
    </citation>
    <scope>NUCLEOTIDE SEQUENCE</scope>
    <source>
        <strain evidence="2">LL118</strain>
    </source>
</reference>
<dbReference type="GO" id="GO:0019005">
    <property type="term" value="C:SCF ubiquitin ligase complex"/>
    <property type="evidence" value="ECO:0007669"/>
    <property type="project" value="TreeGrafter"/>
</dbReference>
<organism evidence="2 3">
    <name type="scientific">Mortierella alpina</name>
    <name type="common">Oleaginous fungus</name>
    <name type="synonym">Mortierella renispora</name>
    <dbReference type="NCBI Taxonomy" id="64518"/>
    <lineage>
        <taxon>Eukaryota</taxon>
        <taxon>Fungi</taxon>
        <taxon>Fungi incertae sedis</taxon>
        <taxon>Mucoromycota</taxon>
        <taxon>Mortierellomycotina</taxon>
        <taxon>Mortierellomycetes</taxon>
        <taxon>Mortierellales</taxon>
        <taxon>Mortierellaceae</taxon>
        <taxon>Mortierella</taxon>
    </lineage>
</organism>
<dbReference type="InterPro" id="IPR032675">
    <property type="entry name" value="LRR_dom_sf"/>
</dbReference>
<proteinExistence type="predicted"/>
<dbReference type="PANTHER" id="PTHR13318">
    <property type="entry name" value="PARTNER OF PAIRED, ISOFORM B-RELATED"/>
    <property type="match status" value="1"/>
</dbReference>
<feature type="region of interest" description="Disordered" evidence="1">
    <location>
        <begin position="479"/>
        <end position="500"/>
    </location>
</feature>
<dbReference type="Proteomes" id="UP000717515">
    <property type="component" value="Unassembled WGS sequence"/>
</dbReference>
<dbReference type="EMBL" id="JAIFTL010000140">
    <property type="protein sequence ID" value="KAG9322560.1"/>
    <property type="molecule type" value="Genomic_DNA"/>
</dbReference>
<dbReference type="AlphaFoldDB" id="A0A9P8A4A3"/>
<evidence type="ECO:0000256" key="1">
    <source>
        <dbReference type="SAM" id="MobiDB-lite"/>
    </source>
</evidence>
<dbReference type="SUPFAM" id="SSF52047">
    <property type="entry name" value="RNI-like"/>
    <property type="match status" value="1"/>
</dbReference>
<dbReference type="SMART" id="SM00367">
    <property type="entry name" value="LRR_CC"/>
    <property type="match status" value="3"/>
</dbReference>
<dbReference type="SUPFAM" id="SSF81383">
    <property type="entry name" value="F-box domain"/>
    <property type="match status" value="1"/>
</dbReference>
<protein>
    <recommendedName>
        <fullName evidence="4">F-box domain-containing protein</fullName>
    </recommendedName>
</protein>
<evidence type="ECO:0000313" key="2">
    <source>
        <dbReference type="EMBL" id="KAG9322560.1"/>
    </source>
</evidence>
<gene>
    <name evidence="2" type="ORF">KVV02_001845</name>
</gene>
<dbReference type="GO" id="GO:0031146">
    <property type="term" value="P:SCF-dependent proteasomal ubiquitin-dependent protein catabolic process"/>
    <property type="evidence" value="ECO:0007669"/>
    <property type="project" value="TreeGrafter"/>
</dbReference>
<evidence type="ECO:0000313" key="3">
    <source>
        <dbReference type="Proteomes" id="UP000717515"/>
    </source>
</evidence>
<accession>A0A9P8A4A3</accession>
<dbReference type="Gene3D" id="3.80.10.10">
    <property type="entry name" value="Ribonuclease Inhibitor"/>
    <property type="match status" value="1"/>
</dbReference>
<dbReference type="InterPro" id="IPR006553">
    <property type="entry name" value="Leu-rich_rpt_Cys-con_subtyp"/>
</dbReference>
<evidence type="ECO:0008006" key="4">
    <source>
        <dbReference type="Google" id="ProtNLM"/>
    </source>
</evidence>
<sequence>MAFHSNLARDRVFALPEIVERIARSLDWRSITVGLRVSRHWNAAWLPILWHTIDRGNQWRNDSFKQALHAHGDLIRVLECTRYDDISLLFDSTSDSDQISVALCRNLITLTLPRTTLINLPFQAQLVRQNQDLRDLSLSFQDPSSQYQDLVDAVGGLPYLRRLAFENNEKLEFNTLETILTRCNASLQELSFKGTYFIKNSFGPGVDFASGLFAPEPEPEAFQGQCKDVENKPRTLFNITSLCMDEVACTQDFLLNLLSRFPALTTLSLKNSTEVYYEPYFGERLAKRCPRIKSLDISEIEDLDDQSIANLIRAFPGLHAFKGAHSQFGPKSMDALLECCPEIRELNIEGAIKIKSQSIQRLLQRCGRLCKLEAWEVNVNVPKMMAEAYRMRHASSEGASMASLDKPPWQGAWMCLGLETLSLHLNYDPSGLTETEQRLFPVSAARRFIFEQLSRMTRMRDLSLAGVLYRDEVEASSYEGQWDEEYEGAGEATGGSDESELSLDELAPHDEHLGQGAGDSDDSVWIELSFRAGLATLASLKELRMLSIYDIPHTFDMQELKWMCETWPHLRKIEGLDEDDDAEAIQWLKTYRPGIDTDYAY</sequence>
<dbReference type="InterPro" id="IPR036047">
    <property type="entry name" value="F-box-like_dom_sf"/>
</dbReference>